<evidence type="ECO:0000313" key="1">
    <source>
        <dbReference type="EMBL" id="CAG8839846.1"/>
    </source>
</evidence>
<dbReference type="EMBL" id="CAJVQC010124919">
    <property type="protein sequence ID" value="CAG8839846.1"/>
    <property type="molecule type" value="Genomic_DNA"/>
</dbReference>
<name>A0ACA9SHA4_9GLOM</name>
<feature type="non-terminal residue" evidence="1">
    <location>
        <position position="46"/>
    </location>
</feature>
<dbReference type="Proteomes" id="UP000789920">
    <property type="component" value="Unassembled WGS sequence"/>
</dbReference>
<gene>
    <name evidence="1" type="ORF">RPERSI_LOCUS31203</name>
</gene>
<proteinExistence type="predicted"/>
<organism evidence="1 2">
    <name type="scientific">Racocetra persica</name>
    <dbReference type="NCBI Taxonomy" id="160502"/>
    <lineage>
        <taxon>Eukaryota</taxon>
        <taxon>Fungi</taxon>
        <taxon>Fungi incertae sedis</taxon>
        <taxon>Mucoromycota</taxon>
        <taxon>Glomeromycotina</taxon>
        <taxon>Glomeromycetes</taxon>
        <taxon>Diversisporales</taxon>
        <taxon>Gigasporaceae</taxon>
        <taxon>Racocetra</taxon>
    </lineage>
</organism>
<sequence length="46" mass="5246">MVPRQLDEMSCENQQYLIFVACKNNKEASQIYQELVNAKGVQALSI</sequence>
<comment type="caution">
    <text evidence="1">The sequence shown here is derived from an EMBL/GenBank/DDBJ whole genome shotgun (WGS) entry which is preliminary data.</text>
</comment>
<reference evidence="1" key="1">
    <citation type="submission" date="2021-06" db="EMBL/GenBank/DDBJ databases">
        <authorList>
            <person name="Kallberg Y."/>
            <person name="Tangrot J."/>
            <person name="Rosling A."/>
        </authorList>
    </citation>
    <scope>NUCLEOTIDE SEQUENCE</scope>
    <source>
        <strain evidence="1">MA461A</strain>
    </source>
</reference>
<protein>
    <submittedName>
        <fullName evidence="1">14905_t:CDS:1</fullName>
    </submittedName>
</protein>
<keyword evidence="2" id="KW-1185">Reference proteome</keyword>
<accession>A0ACA9SHA4</accession>
<evidence type="ECO:0000313" key="2">
    <source>
        <dbReference type="Proteomes" id="UP000789920"/>
    </source>
</evidence>